<dbReference type="InterPro" id="IPR032675">
    <property type="entry name" value="LRR_dom_sf"/>
</dbReference>
<dbReference type="SUPFAM" id="SSF81383">
    <property type="entry name" value="F-box domain"/>
    <property type="match status" value="1"/>
</dbReference>
<dbReference type="InParanoid" id="A0A067RLB8"/>
<dbReference type="AlphaFoldDB" id="A0A067RLB8"/>
<dbReference type="EMBL" id="KK852443">
    <property type="protein sequence ID" value="KDR23823.1"/>
    <property type="molecule type" value="Genomic_DNA"/>
</dbReference>
<dbReference type="InterPro" id="IPR036047">
    <property type="entry name" value="F-box-like_dom_sf"/>
</dbReference>
<accession>A0A067RLB8</accession>
<dbReference type="PROSITE" id="PS50181">
    <property type="entry name" value="FBOX"/>
    <property type="match status" value="1"/>
</dbReference>
<dbReference type="Proteomes" id="UP000027135">
    <property type="component" value="Unassembled WGS sequence"/>
</dbReference>
<gene>
    <name evidence="2" type="ORF">L798_13000</name>
</gene>
<keyword evidence="3" id="KW-1185">Reference proteome</keyword>
<feature type="domain" description="F-box" evidence="1">
    <location>
        <begin position="4"/>
        <end position="51"/>
    </location>
</feature>
<sequence>MIPINTIDSFPDEILLEIFSYCRVEDLVLSIQHVNKRWKEVSQDPKLWKDLAFRPLKGTTDDFIRSVVEQAPMLRCLILSHEIDAPLLIDSLCTGCRDIQKLQFSSSQKLATSVLQKLRGEFPNIECLVLAVHEKYNLTYRLPRTIN</sequence>
<name>A0A067RLB8_ZOONE</name>
<protein>
    <recommendedName>
        <fullName evidence="1">F-box domain-containing protein</fullName>
    </recommendedName>
</protein>
<evidence type="ECO:0000313" key="2">
    <source>
        <dbReference type="EMBL" id="KDR23823.1"/>
    </source>
</evidence>
<dbReference type="Gene3D" id="3.80.10.10">
    <property type="entry name" value="Ribonuclease Inhibitor"/>
    <property type="match status" value="1"/>
</dbReference>
<organism evidence="2 3">
    <name type="scientific">Zootermopsis nevadensis</name>
    <name type="common">Dampwood termite</name>
    <dbReference type="NCBI Taxonomy" id="136037"/>
    <lineage>
        <taxon>Eukaryota</taxon>
        <taxon>Metazoa</taxon>
        <taxon>Ecdysozoa</taxon>
        <taxon>Arthropoda</taxon>
        <taxon>Hexapoda</taxon>
        <taxon>Insecta</taxon>
        <taxon>Pterygota</taxon>
        <taxon>Neoptera</taxon>
        <taxon>Polyneoptera</taxon>
        <taxon>Dictyoptera</taxon>
        <taxon>Blattodea</taxon>
        <taxon>Blattoidea</taxon>
        <taxon>Termitoidae</taxon>
        <taxon>Termopsidae</taxon>
        <taxon>Zootermopsis</taxon>
    </lineage>
</organism>
<dbReference type="Pfam" id="PF12937">
    <property type="entry name" value="F-box-like"/>
    <property type="match status" value="1"/>
</dbReference>
<proteinExistence type="predicted"/>
<evidence type="ECO:0000259" key="1">
    <source>
        <dbReference type="PROSITE" id="PS50181"/>
    </source>
</evidence>
<dbReference type="InterPro" id="IPR001810">
    <property type="entry name" value="F-box_dom"/>
</dbReference>
<reference evidence="2 3" key="1">
    <citation type="journal article" date="2014" name="Nat. Commun.">
        <title>Molecular traces of alternative social organization in a termite genome.</title>
        <authorList>
            <person name="Terrapon N."/>
            <person name="Li C."/>
            <person name="Robertson H.M."/>
            <person name="Ji L."/>
            <person name="Meng X."/>
            <person name="Booth W."/>
            <person name="Chen Z."/>
            <person name="Childers C.P."/>
            <person name="Glastad K.M."/>
            <person name="Gokhale K."/>
            <person name="Gowin J."/>
            <person name="Gronenberg W."/>
            <person name="Hermansen R.A."/>
            <person name="Hu H."/>
            <person name="Hunt B.G."/>
            <person name="Huylmans A.K."/>
            <person name="Khalil S.M."/>
            <person name="Mitchell R.D."/>
            <person name="Munoz-Torres M.C."/>
            <person name="Mustard J.A."/>
            <person name="Pan H."/>
            <person name="Reese J.T."/>
            <person name="Scharf M.E."/>
            <person name="Sun F."/>
            <person name="Vogel H."/>
            <person name="Xiao J."/>
            <person name="Yang W."/>
            <person name="Yang Z."/>
            <person name="Yang Z."/>
            <person name="Zhou J."/>
            <person name="Zhu J."/>
            <person name="Brent C.S."/>
            <person name="Elsik C.G."/>
            <person name="Goodisman M.A."/>
            <person name="Liberles D.A."/>
            <person name="Roe R.M."/>
            <person name="Vargo E.L."/>
            <person name="Vilcinskas A."/>
            <person name="Wang J."/>
            <person name="Bornberg-Bauer E."/>
            <person name="Korb J."/>
            <person name="Zhang G."/>
            <person name="Liebig J."/>
        </authorList>
    </citation>
    <scope>NUCLEOTIDE SEQUENCE [LARGE SCALE GENOMIC DNA]</scope>
    <source>
        <tissue evidence="2">Whole organism</tissue>
    </source>
</reference>
<evidence type="ECO:0000313" key="3">
    <source>
        <dbReference type="Proteomes" id="UP000027135"/>
    </source>
</evidence>